<proteinExistence type="predicted"/>
<keyword evidence="4 6" id="KW-1133">Transmembrane helix</keyword>
<feature type="transmembrane region" description="Helical" evidence="6">
    <location>
        <begin position="389"/>
        <end position="410"/>
    </location>
</feature>
<dbReference type="NCBIfam" id="TIGR01197">
    <property type="entry name" value="nramp"/>
    <property type="match status" value="1"/>
</dbReference>
<dbReference type="NCBIfam" id="NF001923">
    <property type="entry name" value="PRK00701.1"/>
    <property type="match status" value="1"/>
</dbReference>
<reference evidence="7 8" key="1">
    <citation type="journal article" date="2019" name="Int. J. Syst. Evol. Microbiol.">
        <title>The Global Catalogue of Microorganisms (GCM) 10K type strain sequencing project: providing services to taxonomists for standard genome sequencing and annotation.</title>
        <authorList>
            <consortium name="The Broad Institute Genomics Platform"/>
            <consortium name="The Broad Institute Genome Sequencing Center for Infectious Disease"/>
            <person name="Wu L."/>
            <person name="Ma J."/>
        </authorList>
    </citation>
    <scope>NUCLEOTIDE SEQUENCE [LARGE SCALE GENOMIC DNA]</scope>
    <source>
        <strain evidence="7 8">JCM 14942</strain>
    </source>
</reference>
<dbReference type="Proteomes" id="UP001500842">
    <property type="component" value="Unassembled WGS sequence"/>
</dbReference>
<keyword evidence="8" id="KW-1185">Reference proteome</keyword>
<evidence type="ECO:0000256" key="6">
    <source>
        <dbReference type="SAM" id="Phobius"/>
    </source>
</evidence>
<keyword evidence="2" id="KW-0813">Transport</keyword>
<dbReference type="PRINTS" id="PR00447">
    <property type="entry name" value="NATRESASSCMP"/>
</dbReference>
<evidence type="ECO:0000313" key="7">
    <source>
        <dbReference type="EMBL" id="GAA1517227.1"/>
    </source>
</evidence>
<feature type="transmembrane region" description="Helical" evidence="6">
    <location>
        <begin position="244"/>
        <end position="267"/>
    </location>
</feature>
<evidence type="ECO:0000256" key="2">
    <source>
        <dbReference type="ARBA" id="ARBA00022448"/>
    </source>
</evidence>
<feature type="transmembrane region" description="Helical" evidence="6">
    <location>
        <begin position="287"/>
        <end position="317"/>
    </location>
</feature>
<organism evidence="7 8">
    <name type="scientific">Nocardioides humi</name>
    <dbReference type="NCBI Taxonomy" id="449461"/>
    <lineage>
        <taxon>Bacteria</taxon>
        <taxon>Bacillati</taxon>
        <taxon>Actinomycetota</taxon>
        <taxon>Actinomycetes</taxon>
        <taxon>Propionibacteriales</taxon>
        <taxon>Nocardioidaceae</taxon>
        <taxon>Nocardioides</taxon>
    </lineage>
</organism>
<keyword evidence="3 6" id="KW-0812">Transmembrane</keyword>
<evidence type="ECO:0000256" key="5">
    <source>
        <dbReference type="ARBA" id="ARBA00023136"/>
    </source>
</evidence>
<dbReference type="PANTHER" id="PTHR11706:SF33">
    <property type="entry name" value="NATURAL RESISTANCE-ASSOCIATED MACROPHAGE PROTEIN 2"/>
    <property type="match status" value="1"/>
</dbReference>
<feature type="transmembrane region" description="Helical" evidence="6">
    <location>
        <begin position="353"/>
        <end position="377"/>
    </location>
</feature>
<name>A0ABN2AF50_9ACTN</name>
<protein>
    <submittedName>
        <fullName evidence="7">Nramp family divalent metal transporter</fullName>
    </submittedName>
</protein>
<accession>A0ABN2AF50</accession>
<feature type="transmembrane region" description="Helical" evidence="6">
    <location>
        <begin position="17"/>
        <end position="35"/>
    </location>
</feature>
<gene>
    <name evidence="7" type="ORF">GCM10009788_21740</name>
</gene>
<dbReference type="NCBIfam" id="NF037982">
    <property type="entry name" value="Nramp_1"/>
    <property type="match status" value="1"/>
</dbReference>
<keyword evidence="5 6" id="KW-0472">Membrane</keyword>
<dbReference type="PANTHER" id="PTHR11706">
    <property type="entry name" value="SOLUTE CARRIER PROTEIN FAMILY 11 MEMBER"/>
    <property type="match status" value="1"/>
</dbReference>
<comment type="caution">
    <text evidence="7">The sequence shown here is derived from an EMBL/GenBank/DDBJ whole genome shotgun (WGS) entry which is preliminary data.</text>
</comment>
<feature type="transmembrane region" description="Helical" evidence="6">
    <location>
        <begin position="121"/>
        <end position="145"/>
    </location>
</feature>
<evidence type="ECO:0000256" key="4">
    <source>
        <dbReference type="ARBA" id="ARBA00022989"/>
    </source>
</evidence>
<dbReference type="EMBL" id="BAAAOR010000015">
    <property type="protein sequence ID" value="GAA1517227.1"/>
    <property type="molecule type" value="Genomic_DNA"/>
</dbReference>
<dbReference type="InterPro" id="IPR001046">
    <property type="entry name" value="NRAMP_fam"/>
</dbReference>
<feature type="transmembrane region" description="Helical" evidence="6">
    <location>
        <begin position="91"/>
        <end position="109"/>
    </location>
</feature>
<evidence type="ECO:0000256" key="3">
    <source>
        <dbReference type="ARBA" id="ARBA00022692"/>
    </source>
</evidence>
<feature type="transmembrane region" description="Helical" evidence="6">
    <location>
        <begin position="50"/>
        <end position="71"/>
    </location>
</feature>
<evidence type="ECO:0000256" key="1">
    <source>
        <dbReference type="ARBA" id="ARBA00004141"/>
    </source>
</evidence>
<dbReference type="RefSeq" id="WP_141004670.1">
    <property type="nucleotide sequence ID" value="NZ_BAAAOR010000015.1"/>
</dbReference>
<evidence type="ECO:0000313" key="8">
    <source>
        <dbReference type="Proteomes" id="UP001500842"/>
    </source>
</evidence>
<dbReference type="Pfam" id="PF01566">
    <property type="entry name" value="Nramp"/>
    <property type="match status" value="1"/>
</dbReference>
<feature type="transmembrane region" description="Helical" evidence="6">
    <location>
        <begin position="196"/>
        <end position="223"/>
    </location>
</feature>
<sequence length="417" mass="43068">MVEEGVQVQRERSRSRLAATAPFLGPALVTAIAYVDPGNFATNVSAGAEYGYLLVWVVLVSNVMAMLIQYLSAKLGIATRRSLAAVCRDRFPRRVVVPLWLQAELVAIATDLAEVVGGAVALQILFGTPLLVGGTITAVGAFALLTLHTRGARTFQAAIAVFLGVILLGFACNVFLSDVEPKGLIEGVVPRFDGTSSVLLATGMLGATVMPHAIYLHGALTGATMAGRTADQQGAALRAQRIDVVVAMTCAGVMNLALLVIAAAALASQTEDLATLQAAHGALGEVLGPAAALAFALSLLASGFAASSVGTLAGQVVMEGFLRRRLPLALRRLVTLAPALVVLGLGVDPTRALVISQVVLSFGIPFALVPLVMITASKQLMGTLVNRRITTLLASLVAAVIVVLNLVLVVETARGNG</sequence>
<feature type="transmembrane region" description="Helical" evidence="6">
    <location>
        <begin position="157"/>
        <end position="176"/>
    </location>
</feature>
<feature type="transmembrane region" description="Helical" evidence="6">
    <location>
        <begin position="329"/>
        <end position="347"/>
    </location>
</feature>
<comment type="subcellular location">
    <subcellularLocation>
        <location evidence="1">Membrane</location>
        <topology evidence="1">Multi-pass membrane protein</topology>
    </subcellularLocation>
</comment>